<evidence type="ECO:0000256" key="2">
    <source>
        <dbReference type="ARBA" id="ARBA00009171"/>
    </source>
</evidence>
<dbReference type="GO" id="GO:0003746">
    <property type="term" value="F:translation elongation factor activity"/>
    <property type="evidence" value="ECO:0007669"/>
    <property type="project" value="UniProtKB-KW"/>
</dbReference>
<dbReference type="GO" id="GO:0008023">
    <property type="term" value="C:transcription elongation factor complex"/>
    <property type="evidence" value="ECO:0007669"/>
    <property type="project" value="InterPro"/>
</dbReference>
<feature type="compositionally biased region" description="Low complexity" evidence="8">
    <location>
        <begin position="242"/>
        <end position="258"/>
    </location>
</feature>
<dbReference type="InterPro" id="IPR036390">
    <property type="entry name" value="WH_DNA-bd_sf"/>
</dbReference>
<dbReference type="GO" id="GO:0000987">
    <property type="term" value="F:cis-regulatory region sequence-specific DNA binding"/>
    <property type="evidence" value="ECO:0007669"/>
    <property type="project" value="TreeGrafter"/>
</dbReference>
<evidence type="ECO:0000313" key="11">
    <source>
        <dbReference type="Proteomes" id="UP001331761"/>
    </source>
</evidence>
<feature type="compositionally biased region" description="Basic and acidic residues" evidence="8">
    <location>
        <begin position="204"/>
        <end position="217"/>
    </location>
</feature>
<feature type="coiled-coil region" evidence="7">
    <location>
        <begin position="588"/>
        <end position="615"/>
    </location>
</feature>
<organism evidence="10 11">
    <name type="scientific">Trichostrongylus colubriformis</name>
    <name type="common">Black scour worm</name>
    <dbReference type="NCBI Taxonomy" id="6319"/>
    <lineage>
        <taxon>Eukaryota</taxon>
        <taxon>Metazoa</taxon>
        <taxon>Ecdysozoa</taxon>
        <taxon>Nematoda</taxon>
        <taxon>Chromadorea</taxon>
        <taxon>Rhabditida</taxon>
        <taxon>Rhabditina</taxon>
        <taxon>Rhabditomorpha</taxon>
        <taxon>Strongyloidea</taxon>
        <taxon>Trichostrongylidae</taxon>
        <taxon>Trichostrongylus</taxon>
    </lineage>
</organism>
<evidence type="ECO:0000256" key="8">
    <source>
        <dbReference type="SAM" id="MobiDB-lite"/>
    </source>
</evidence>
<feature type="region of interest" description="Disordered" evidence="8">
    <location>
        <begin position="204"/>
        <end position="285"/>
    </location>
</feature>
<evidence type="ECO:0000256" key="3">
    <source>
        <dbReference type="ARBA" id="ARBA00023015"/>
    </source>
</evidence>
<feature type="compositionally biased region" description="Polar residues" evidence="8">
    <location>
        <begin position="451"/>
        <end position="471"/>
    </location>
</feature>
<feature type="region of interest" description="Disordered" evidence="8">
    <location>
        <begin position="36"/>
        <end position="57"/>
    </location>
</feature>
<feature type="non-terminal residue" evidence="10">
    <location>
        <position position="1"/>
    </location>
</feature>
<dbReference type="AlphaFoldDB" id="A0AAN8IN31"/>
<feature type="region of interest" description="Disordered" evidence="8">
    <location>
        <begin position="383"/>
        <end position="549"/>
    </location>
</feature>
<feature type="domain" description="OCEL" evidence="9">
    <location>
        <begin position="552"/>
        <end position="666"/>
    </location>
</feature>
<dbReference type="GO" id="GO:0042795">
    <property type="term" value="P:snRNA transcription by RNA polymerase II"/>
    <property type="evidence" value="ECO:0007669"/>
    <property type="project" value="TreeGrafter"/>
</dbReference>
<evidence type="ECO:0000256" key="5">
    <source>
        <dbReference type="ARBA" id="ARBA00023242"/>
    </source>
</evidence>
<dbReference type="SUPFAM" id="SSF46785">
    <property type="entry name" value="Winged helix' DNA-binding domain"/>
    <property type="match status" value="1"/>
</dbReference>
<keyword evidence="3" id="KW-0805">Transcription regulation</keyword>
<keyword evidence="10" id="KW-0648">Protein biosynthesis</keyword>
<keyword evidence="4" id="KW-0804">Transcription</keyword>
<feature type="compositionally biased region" description="Polar residues" evidence="8">
    <location>
        <begin position="385"/>
        <end position="397"/>
    </location>
</feature>
<keyword evidence="5" id="KW-0539">Nucleus</keyword>
<dbReference type="Pfam" id="PF10390">
    <property type="entry name" value="ELL"/>
    <property type="match status" value="1"/>
</dbReference>
<evidence type="ECO:0000256" key="7">
    <source>
        <dbReference type="SAM" id="Coils"/>
    </source>
</evidence>
<dbReference type="Proteomes" id="UP001331761">
    <property type="component" value="Unassembled WGS sequence"/>
</dbReference>
<dbReference type="Gene3D" id="1.10.10.2670">
    <property type="entry name" value="E3 ubiquitin-protein ligase"/>
    <property type="match status" value="1"/>
</dbReference>
<evidence type="ECO:0000256" key="4">
    <source>
        <dbReference type="ARBA" id="ARBA00023163"/>
    </source>
</evidence>
<dbReference type="InterPro" id="IPR019464">
    <property type="entry name" value="ELL_N"/>
</dbReference>
<name>A0AAN8IN31_TRICO</name>
<keyword evidence="11" id="KW-1185">Reference proteome</keyword>
<sequence length="683" mass="75770">ASVESERWLSFPSQLVDLKGGYRCGFRVSYTRKRGEVRGRNSPGVEPPSLSLTYSRSPARSPKEVLITTCDGRKMASPRFDESPEQAALDVHRLESDCGDYESVVMVKLTDEIVAALMQAQRKGHQIRVHIEEQGGKWELGDPAEGGRVFRYQQQALPGPPTDAVVHDPRTGTHRAVAAFRSKYQIQATDKSFADTRERAQKLIEEEKSRGTKDVTKHRQKGNLLKTGTPRLGSASSSQNVSPLLTRTLDSSSSRSSPNKLANSTGLNGNAPLQNGGSCGTARATPTQHLNGELRKKKLRQRIIQLVVLGKFTGADLVLRQLRKDGLNEEAGIERRVEDIVREVSEPSGSGSTKITLKPSLYGEVDTRWLWYNQEEKAYVRRVTQGLSSSQTKSSTFAPMRKSGMERMQAPGHSSSNSVSSGQTVSPEAIPTPPNSRPASAVSAPIRKTSPPKNTNATTVLNGSREQTLTVHRSPLQPEVPSTNKRKAHVPSTMQQRPNDGKRPRQESASPPEDPTNHPQHNQKMAARSGGSTASSRLSSPCSLSSPTQPTCDWDKNYAEIKNVQEAEKYFALFQQEYPEYLECHRTLNEVAKEFRQLEMQLKNAVENRKDTSRASCILIEQTIQMRFAHFDKDPEFIKTRQRYADLHSKLAVLKSRISDFERAQDVVASASTAVPMDLCDME</sequence>
<reference evidence="10 11" key="1">
    <citation type="submission" date="2019-10" db="EMBL/GenBank/DDBJ databases">
        <title>Assembly and Annotation for the nematode Trichostrongylus colubriformis.</title>
        <authorList>
            <person name="Martin J."/>
        </authorList>
    </citation>
    <scope>NUCLEOTIDE SEQUENCE [LARGE SCALE GENOMIC DNA]</scope>
    <source>
        <strain evidence="10">G859</strain>
        <tissue evidence="10">Whole worm</tissue>
    </source>
</reference>
<dbReference type="Pfam" id="PF07303">
    <property type="entry name" value="Occludin_ELL"/>
    <property type="match status" value="1"/>
</dbReference>
<dbReference type="InterPro" id="IPR010844">
    <property type="entry name" value="Occludin_ELL"/>
</dbReference>
<protein>
    <submittedName>
        <fullName evidence="10">RNA polymerase II elongation factor ELL</fullName>
    </submittedName>
</protein>
<comment type="caution">
    <text evidence="10">The sequence shown here is derived from an EMBL/GenBank/DDBJ whole genome shotgun (WGS) entry which is preliminary data.</text>
</comment>
<evidence type="ECO:0000256" key="1">
    <source>
        <dbReference type="ARBA" id="ARBA00004123"/>
    </source>
</evidence>
<dbReference type="GO" id="GO:0006368">
    <property type="term" value="P:transcription elongation by RNA polymerase II"/>
    <property type="evidence" value="ECO:0007669"/>
    <property type="project" value="InterPro"/>
</dbReference>
<evidence type="ECO:0000259" key="9">
    <source>
        <dbReference type="PROSITE" id="PS51980"/>
    </source>
</evidence>
<keyword evidence="10" id="KW-0251">Elongation factor</keyword>
<dbReference type="InterPro" id="IPR031176">
    <property type="entry name" value="ELL/occludin"/>
</dbReference>
<accession>A0AAN8IN31</accession>
<dbReference type="GO" id="GO:0032968">
    <property type="term" value="P:positive regulation of transcription elongation by RNA polymerase II"/>
    <property type="evidence" value="ECO:0007669"/>
    <property type="project" value="TreeGrafter"/>
</dbReference>
<feature type="compositionally biased region" description="Polar residues" evidence="8">
    <location>
        <begin position="259"/>
        <end position="276"/>
    </location>
</feature>
<comment type="similarity">
    <text evidence="2 6">Belongs to the ELL/occludin family.</text>
</comment>
<dbReference type="Gene3D" id="6.10.140.340">
    <property type="match status" value="1"/>
</dbReference>
<feature type="compositionally biased region" description="Low complexity" evidence="8">
    <location>
        <begin position="526"/>
        <end position="549"/>
    </location>
</feature>
<dbReference type="PANTHER" id="PTHR23288">
    <property type="entry name" value="OCCLUDIN AND RNA POLYMERASE II ELONGATION FACTOR ELL"/>
    <property type="match status" value="1"/>
</dbReference>
<dbReference type="PROSITE" id="PS51980">
    <property type="entry name" value="OCEL"/>
    <property type="match status" value="1"/>
</dbReference>
<gene>
    <name evidence="10" type="ORF">GCK32_010527</name>
</gene>
<comment type="subcellular location">
    <subcellularLocation>
        <location evidence="1">Nucleus</location>
    </subcellularLocation>
</comment>
<proteinExistence type="inferred from homology"/>
<evidence type="ECO:0000313" key="10">
    <source>
        <dbReference type="EMBL" id="KAK5979576.1"/>
    </source>
</evidence>
<keyword evidence="7" id="KW-0175">Coiled coil</keyword>
<dbReference type="EMBL" id="WIXE01008231">
    <property type="protein sequence ID" value="KAK5979576.1"/>
    <property type="molecule type" value="Genomic_DNA"/>
</dbReference>
<evidence type="ECO:0000256" key="6">
    <source>
        <dbReference type="PROSITE-ProRule" id="PRU01324"/>
    </source>
</evidence>
<dbReference type="PANTHER" id="PTHR23288:SF17">
    <property type="entry name" value="RNA POLYMERASE II ELONGATION FACTOR ELL"/>
    <property type="match status" value="1"/>
</dbReference>
<dbReference type="SUPFAM" id="SSF144292">
    <property type="entry name" value="occludin/ELL-like"/>
    <property type="match status" value="1"/>
</dbReference>
<dbReference type="InterPro" id="IPR042065">
    <property type="entry name" value="E3_ELL-like"/>
</dbReference>